<dbReference type="Gene3D" id="2.60.320.10">
    <property type="entry name" value="N-utilization substance G protein NusG, insert domain"/>
    <property type="match status" value="1"/>
</dbReference>
<dbReference type="Pfam" id="PF07009">
    <property type="entry name" value="NusG_II"/>
    <property type="match status" value="1"/>
</dbReference>
<dbReference type="EMBL" id="JAFBDQ010000022">
    <property type="protein sequence ID" value="MBM7558006.1"/>
    <property type="molecule type" value="Genomic_DNA"/>
</dbReference>
<sequence>MLDKLSKLNQLLTRADKVAIISIILCSGLLIILTPQLVSGAQGNKDIVVKLAEQEIYRHNLSKEEKLKRVKFNFDFKGESYQGVLRIKNGKVKLERLNKNISPLAIHSEMGWISKPYQMIVCLPVKLTVTIESNNSEQNDIDVRTF</sequence>
<accession>A0A939BT93</accession>
<evidence type="ECO:0000313" key="1">
    <source>
        <dbReference type="EMBL" id="MBM7558006.1"/>
    </source>
</evidence>
<evidence type="ECO:0008006" key="3">
    <source>
        <dbReference type="Google" id="ProtNLM"/>
    </source>
</evidence>
<dbReference type="Proteomes" id="UP000774000">
    <property type="component" value="Unassembled WGS sequence"/>
</dbReference>
<protein>
    <recommendedName>
        <fullName evidence="3">NusG domain-containing protein</fullName>
    </recommendedName>
</protein>
<reference evidence="1" key="1">
    <citation type="submission" date="2021-01" db="EMBL/GenBank/DDBJ databases">
        <title>Genomic Encyclopedia of Type Strains, Phase IV (KMG-IV): sequencing the most valuable type-strain genomes for metagenomic binning, comparative biology and taxonomic classification.</title>
        <authorList>
            <person name="Goeker M."/>
        </authorList>
    </citation>
    <scope>NUCLEOTIDE SEQUENCE</scope>
    <source>
        <strain evidence="1">DSM 23230</strain>
    </source>
</reference>
<dbReference type="AlphaFoldDB" id="A0A939BT93"/>
<proteinExistence type="predicted"/>
<organism evidence="1 2">
    <name type="scientific">Halanaerobacter jeridensis</name>
    <dbReference type="NCBI Taxonomy" id="706427"/>
    <lineage>
        <taxon>Bacteria</taxon>
        <taxon>Bacillati</taxon>
        <taxon>Bacillota</taxon>
        <taxon>Clostridia</taxon>
        <taxon>Halanaerobiales</taxon>
        <taxon>Halobacteroidaceae</taxon>
        <taxon>Halanaerobacter</taxon>
    </lineage>
</organism>
<dbReference type="InterPro" id="IPR038690">
    <property type="entry name" value="NusG_2_sf"/>
</dbReference>
<name>A0A939BT93_9FIRM</name>
<dbReference type="CDD" id="cd09846">
    <property type="entry name" value="DUF1312"/>
    <property type="match status" value="1"/>
</dbReference>
<gene>
    <name evidence="1" type="ORF">JOC47_002875</name>
</gene>
<dbReference type="RefSeq" id="WP_204702966.1">
    <property type="nucleotide sequence ID" value="NZ_JAFBDQ010000022.1"/>
</dbReference>
<keyword evidence="2" id="KW-1185">Reference proteome</keyword>
<comment type="caution">
    <text evidence="1">The sequence shown here is derived from an EMBL/GenBank/DDBJ whole genome shotgun (WGS) entry which is preliminary data.</text>
</comment>
<evidence type="ECO:0000313" key="2">
    <source>
        <dbReference type="Proteomes" id="UP000774000"/>
    </source>
</evidence>